<reference evidence="2 3" key="1">
    <citation type="journal article" date="2014" name="Int. J. Syst. Evol. Microbiol.">
        <title>Nocardioides zeae sp. nov., isolated from the stem of Zea mays.</title>
        <authorList>
            <person name="Glaeser S.P."/>
            <person name="McInroy J.A."/>
            <person name="Busse H.J."/>
            <person name="Kampfer P."/>
        </authorList>
    </citation>
    <scope>NUCLEOTIDE SEQUENCE [LARGE SCALE GENOMIC DNA]</scope>
    <source>
        <strain evidence="2 3">JCM 30728</strain>
    </source>
</reference>
<feature type="domain" description="AB hydrolase-1" evidence="1">
    <location>
        <begin position="30"/>
        <end position="266"/>
    </location>
</feature>
<accession>A0A6P0HI00</accession>
<proteinExistence type="predicted"/>
<dbReference type="Proteomes" id="UP000468687">
    <property type="component" value="Unassembled WGS sequence"/>
</dbReference>
<comment type="caution">
    <text evidence="2">The sequence shown here is derived from an EMBL/GenBank/DDBJ whole genome shotgun (WGS) entry which is preliminary data.</text>
</comment>
<protein>
    <submittedName>
        <fullName evidence="2">Alpha/beta hydrolase</fullName>
    </submittedName>
</protein>
<name>A0A6P0HI00_9ACTN</name>
<dbReference type="InterPro" id="IPR000073">
    <property type="entry name" value="AB_hydrolase_1"/>
</dbReference>
<dbReference type="InterPro" id="IPR050228">
    <property type="entry name" value="Carboxylesterase_BioH"/>
</dbReference>
<dbReference type="EMBL" id="JAAGXA010000003">
    <property type="protein sequence ID" value="NEN77884.1"/>
    <property type="molecule type" value="Genomic_DNA"/>
</dbReference>
<dbReference type="InterPro" id="IPR029058">
    <property type="entry name" value="AB_hydrolase_fold"/>
</dbReference>
<keyword evidence="3" id="KW-1185">Reference proteome</keyword>
<sequence>MRDEHWELPTGVRLAVTHAGSPAGGGGGDPTVVLLHGGGQSRGSWRRTAARLADAGVRSVAVDLRGHGDSDWSPGGDYTLPTLGDDVAAVAERTGGPVVLVGASLGGQAAAAAAARHPGDWCRAVVLVDIAPSYATAGRERVLAFMRAGVVGFASLEAAAAHLDAGAPRPPGRATGPDAVRRLVRRCDDGRYRWRWDPALLDDGRTGREQEEAALFAELARALRPPVLLLRGEHSDIVTPAHAATFVAGLADGEWRTVPGAAHMVVGESNEAFTAEVLAFLDRRGLVGPPAGEERAS</sequence>
<dbReference type="InterPro" id="IPR000639">
    <property type="entry name" value="Epox_hydrolase-like"/>
</dbReference>
<evidence type="ECO:0000259" key="1">
    <source>
        <dbReference type="Pfam" id="PF00561"/>
    </source>
</evidence>
<dbReference type="SUPFAM" id="SSF53474">
    <property type="entry name" value="alpha/beta-Hydrolases"/>
    <property type="match status" value="1"/>
</dbReference>
<evidence type="ECO:0000313" key="3">
    <source>
        <dbReference type="Proteomes" id="UP000468687"/>
    </source>
</evidence>
<dbReference type="Gene3D" id="3.40.50.1820">
    <property type="entry name" value="alpha/beta hydrolase"/>
    <property type="match status" value="1"/>
</dbReference>
<dbReference type="AlphaFoldDB" id="A0A6P0HI00"/>
<keyword evidence="2" id="KW-0378">Hydrolase</keyword>
<evidence type="ECO:0000313" key="2">
    <source>
        <dbReference type="EMBL" id="NEN77884.1"/>
    </source>
</evidence>
<dbReference type="PANTHER" id="PTHR43194">
    <property type="entry name" value="HYDROLASE ALPHA/BETA FOLD FAMILY"/>
    <property type="match status" value="1"/>
</dbReference>
<organism evidence="2 3">
    <name type="scientific">Nocardioides zeae</name>
    <dbReference type="NCBI Taxonomy" id="1457234"/>
    <lineage>
        <taxon>Bacteria</taxon>
        <taxon>Bacillati</taxon>
        <taxon>Actinomycetota</taxon>
        <taxon>Actinomycetes</taxon>
        <taxon>Propionibacteriales</taxon>
        <taxon>Nocardioidaceae</taxon>
        <taxon>Nocardioides</taxon>
    </lineage>
</organism>
<dbReference type="RefSeq" id="WP_163771240.1">
    <property type="nucleotide sequence ID" value="NZ_JAAGXA010000003.1"/>
</dbReference>
<dbReference type="Pfam" id="PF00561">
    <property type="entry name" value="Abhydrolase_1"/>
    <property type="match status" value="1"/>
</dbReference>
<dbReference type="GO" id="GO:0016787">
    <property type="term" value="F:hydrolase activity"/>
    <property type="evidence" value="ECO:0007669"/>
    <property type="project" value="UniProtKB-KW"/>
</dbReference>
<dbReference type="PRINTS" id="PR00412">
    <property type="entry name" value="EPOXHYDRLASE"/>
</dbReference>
<gene>
    <name evidence="2" type="ORF">G3T38_06305</name>
</gene>
<dbReference type="PANTHER" id="PTHR43194:SF2">
    <property type="entry name" value="PEROXISOMAL MEMBRANE PROTEIN LPX1"/>
    <property type="match status" value="1"/>
</dbReference>